<evidence type="ECO:0000256" key="1">
    <source>
        <dbReference type="ARBA" id="ARBA00009410"/>
    </source>
</evidence>
<evidence type="ECO:0000256" key="2">
    <source>
        <dbReference type="ARBA" id="ARBA00023002"/>
    </source>
</evidence>
<feature type="domain" description="FAD dependent oxidoreductase" evidence="3">
    <location>
        <begin position="2"/>
        <end position="410"/>
    </location>
</feature>
<comment type="caution">
    <text evidence="4">The sequence shown here is derived from an EMBL/GenBank/DDBJ whole genome shotgun (WGS) entry which is preliminary data.</text>
</comment>
<reference evidence="4 5" key="1">
    <citation type="submission" date="2021-04" db="EMBL/GenBank/DDBJ databases">
        <title>The genome sequence of Ideonella sp. 3Y2.</title>
        <authorList>
            <person name="Liu Y."/>
        </authorList>
    </citation>
    <scope>NUCLEOTIDE SEQUENCE [LARGE SCALE GENOMIC DNA]</scope>
    <source>
        <strain evidence="4 5">3Y2</strain>
    </source>
</reference>
<dbReference type="Pfam" id="PF01266">
    <property type="entry name" value="DAO"/>
    <property type="match status" value="1"/>
</dbReference>
<dbReference type="Proteomes" id="UP000676246">
    <property type="component" value="Unassembled WGS sequence"/>
</dbReference>
<keyword evidence="2" id="KW-0560">Oxidoreductase</keyword>
<dbReference type="RefSeq" id="WP_210853875.1">
    <property type="nucleotide sequence ID" value="NZ_JAGQDD010000006.1"/>
</dbReference>
<evidence type="ECO:0000313" key="5">
    <source>
        <dbReference type="Proteomes" id="UP000676246"/>
    </source>
</evidence>
<proteinExistence type="inferred from homology"/>
<dbReference type="AlphaFoldDB" id="A0A940YAZ1"/>
<dbReference type="PANTHER" id="PTHR13847">
    <property type="entry name" value="SARCOSINE DEHYDROGENASE-RELATED"/>
    <property type="match status" value="1"/>
</dbReference>
<dbReference type="GO" id="GO:0055130">
    <property type="term" value="P:D-alanine catabolic process"/>
    <property type="evidence" value="ECO:0007669"/>
    <property type="project" value="TreeGrafter"/>
</dbReference>
<dbReference type="PANTHER" id="PTHR13847:SF280">
    <property type="entry name" value="D-AMINO ACID DEHYDROGENASE"/>
    <property type="match status" value="1"/>
</dbReference>
<protein>
    <submittedName>
        <fullName evidence="4">FAD-dependent oxidoreductase</fullName>
    </submittedName>
</protein>
<evidence type="ECO:0000313" key="4">
    <source>
        <dbReference type="EMBL" id="MBQ0930878.1"/>
    </source>
</evidence>
<dbReference type="Gene3D" id="3.50.50.60">
    <property type="entry name" value="FAD/NAD(P)-binding domain"/>
    <property type="match status" value="2"/>
</dbReference>
<comment type="similarity">
    <text evidence="1">Belongs to the DadA oxidoreductase family.</text>
</comment>
<keyword evidence="5" id="KW-1185">Reference proteome</keyword>
<dbReference type="GO" id="GO:0005886">
    <property type="term" value="C:plasma membrane"/>
    <property type="evidence" value="ECO:0007669"/>
    <property type="project" value="TreeGrafter"/>
</dbReference>
<name>A0A940YAZ1_9BURK</name>
<evidence type="ECO:0000259" key="3">
    <source>
        <dbReference type="Pfam" id="PF01266"/>
    </source>
</evidence>
<dbReference type="InterPro" id="IPR006076">
    <property type="entry name" value="FAD-dep_OxRdtase"/>
</dbReference>
<accession>A0A940YAZ1</accession>
<dbReference type="GO" id="GO:0008718">
    <property type="term" value="F:D-amino-acid dehydrogenase activity"/>
    <property type="evidence" value="ECO:0007669"/>
    <property type="project" value="TreeGrafter"/>
</dbReference>
<dbReference type="InterPro" id="IPR036188">
    <property type="entry name" value="FAD/NAD-bd_sf"/>
</dbReference>
<sequence>MHVAVIGAGLAGVCSAFELAAAGHQVTVVDRHAGVAAEGSFANGGLLAGAYTAAWQAPGLPTRPLAPVQAGGWGWQGLRPSVWSPWWRQRQHRRSPHMAASRSAMLALSRLSRARLDELTLRLGLAREHADGLLVLLRSERELAQMRAGLDWLGEQGVVHHCVDADGARAIEPGLSTEPGLHAALHFPGDAAANSRQFVHQLKTEAQALGVRWLFQHQLTGLSSGLGGGPLQLSLAESRDPVPAGRTGETVSSLSVDAVVLCAAQGAPALLQSLGVRLPAVVHSACSFTAPLRLEDGLLDPTPRAAILDQRQQISIARQGDRVRVAGSIRPGVQLGRPHPADMRRLYRALDDWFPGAAHTSRSLEWCGPRLAVADGLPVIGPSGVPGVWLNTAHGASGWTLACGAALQLASQIGQQAAPVDPAPFAMERLR</sequence>
<organism evidence="4 5">
    <name type="scientific">Ideonella alba</name>
    <dbReference type="NCBI Taxonomy" id="2824118"/>
    <lineage>
        <taxon>Bacteria</taxon>
        <taxon>Pseudomonadati</taxon>
        <taxon>Pseudomonadota</taxon>
        <taxon>Betaproteobacteria</taxon>
        <taxon>Burkholderiales</taxon>
        <taxon>Sphaerotilaceae</taxon>
        <taxon>Ideonella</taxon>
    </lineage>
</organism>
<dbReference type="EMBL" id="JAGQDD010000006">
    <property type="protein sequence ID" value="MBQ0930878.1"/>
    <property type="molecule type" value="Genomic_DNA"/>
</dbReference>
<dbReference type="SUPFAM" id="SSF51905">
    <property type="entry name" value="FAD/NAD(P)-binding domain"/>
    <property type="match status" value="1"/>
</dbReference>
<dbReference type="Gene3D" id="3.30.9.10">
    <property type="entry name" value="D-Amino Acid Oxidase, subunit A, domain 2"/>
    <property type="match status" value="1"/>
</dbReference>
<gene>
    <name evidence="4" type="ORF">KAK03_10310</name>
</gene>
<dbReference type="GO" id="GO:0005737">
    <property type="term" value="C:cytoplasm"/>
    <property type="evidence" value="ECO:0007669"/>
    <property type="project" value="TreeGrafter"/>
</dbReference>